<gene>
    <name evidence="4" type="ORF">BDY17DRAFT_15974</name>
</gene>
<keyword evidence="2" id="KW-0808">Transferase</keyword>
<accession>A0A6A6Q5S1</accession>
<name>A0A6A6Q5S1_9PEZI</name>
<keyword evidence="5" id="KW-1185">Reference proteome</keyword>
<dbReference type="EMBL" id="MU001631">
    <property type="protein sequence ID" value="KAF2487665.1"/>
    <property type="molecule type" value="Genomic_DNA"/>
</dbReference>
<dbReference type="PANTHER" id="PTHR43861:SF1">
    <property type="entry name" value="TRANS-ACONITATE 2-METHYLTRANSFERASE"/>
    <property type="match status" value="1"/>
</dbReference>
<dbReference type="GO" id="GO:0008168">
    <property type="term" value="F:methyltransferase activity"/>
    <property type="evidence" value="ECO:0007669"/>
    <property type="project" value="UniProtKB-KW"/>
</dbReference>
<dbReference type="InterPro" id="IPR029063">
    <property type="entry name" value="SAM-dependent_MTases_sf"/>
</dbReference>
<proteinExistence type="predicted"/>
<dbReference type="AlphaFoldDB" id="A0A6A6Q5S1"/>
<dbReference type="Proteomes" id="UP000799767">
    <property type="component" value="Unassembled WGS sequence"/>
</dbReference>
<dbReference type="GO" id="GO:0032259">
    <property type="term" value="P:methylation"/>
    <property type="evidence" value="ECO:0007669"/>
    <property type="project" value="UniProtKB-KW"/>
</dbReference>
<evidence type="ECO:0000259" key="3">
    <source>
        <dbReference type="Pfam" id="PF13649"/>
    </source>
</evidence>
<feature type="domain" description="Methyltransferase" evidence="3">
    <location>
        <begin position="48"/>
        <end position="138"/>
    </location>
</feature>
<evidence type="ECO:0000256" key="2">
    <source>
        <dbReference type="ARBA" id="ARBA00022679"/>
    </source>
</evidence>
<protein>
    <submittedName>
        <fullName evidence="4">Type 11 methyltransferas-like protein</fullName>
    </submittedName>
</protein>
<dbReference type="CDD" id="cd02440">
    <property type="entry name" value="AdoMet_MTases"/>
    <property type="match status" value="1"/>
</dbReference>
<reference evidence="4" key="1">
    <citation type="journal article" date="2020" name="Stud. Mycol.">
        <title>101 Dothideomycetes genomes: a test case for predicting lifestyles and emergence of pathogens.</title>
        <authorList>
            <person name="Haridas S."/>
            <person name="Albert R."/>
            <person name="Binder M."/>
            <person name="Bloem J."/>
            <person name="Labutti K."/>
            <person name="Salamov A."/>
            <person name="Andreopoulos B."/>
            <person name="Baker S."/>
            <person name="Barry K."/>
            <person name="Bills G."/>
            <person name="Bluhm B."/>
            <person name="Cannon C."/>
            <person name="Castanera R."/>
            <person name="Culley D."/>
            <person name="Daum C."/>
            <person name="Ezra D."/>
            <person name="Gonzalez J."/>
            <person name="Henrissat B."/>
            <person name="Kuo A."/>
            <person name="Liang C."/>
            <person name="Lipzen A."/>
            <person name="Lutzoni F."/>
            <person name="Magnuson J."/>
            <person name="Mondo S."/>
            <person name="Nolan M."/>
            <person name="Ohm R."/>
            <person name="Pangilinan J."/>
            <person name="Park H.-J."/>
            <person name="Ramirez L."/>
            <person name="Alfaro M."/>
            <person name="Sun H."/>
            <person name="Tritt A."/>
            <person name="Yoshinaga Y."/>
            <person name="Zwiers L.-H."/>
            <person name="Turgeon B."/>
            <person name="Goodwin S."/>
            <person name="Spatafora J."/>
            <person name="Crous P."/>
            <person name="Grigoriev I."/>
        </authorList>
    </citation>
    <scope>NUCLEOTIDE SEQUENCE</scope>
    <source>
        <strain evidence="4">CBS 113389</strain>
    </source>
</reference>
<dbReference type="SUPFAM" id="SSF53335">
    <property type="entry name" value="S-adenosyl-L-methionine-dependent methyltransferases"/>
    <property type="match status" value="1"/>
</dbReference>
<dbReference type="RefSeq" id="XP_033594234.1">
    <property type="nucleotide sequence ID" value="XM_033729700.1"/>
</dbReference>
<dbReference type="GeneID" id="54470702"/>
<evidence type="ECO:0000313" key="5">
    <source>
        <dbReference type="Proteomes" id="UP000799767"/>
    </source>
</evidence>
<organism evidence="4 5">
    <name type="scientific">Neohortaea acidophila</name>
    <dbReference type="NCBI Taxonomy" id="245834"/>
    <lineage>
        <taxon>Eukaryota</taxon>
        <taxon>Fungi</taxon>
        <taxon>Dikarya</taxon>
        <taxon>Ascomycota</taxon>
        <taxon>Pezizomycotina</taxon>
        <taxon>Dothideomycetes</taxon>
        <taxon>Dothideomycetidae</taxon>
        <taxon>Mycosphaerellales</taxon>
        <taxon>Teratosphaeriaceae</taxon>
        <taxon>Neohortaea</taxon>
    </lineage>
</organism>
<sequence length="239" mass="26401">MAVSSSSQAGLDTFEKLEIEYEHAYGNNPLKKACVEKAIPLLPRGGRVLDVGCGTGKPVAEMLSLAGHEVLGVDISPRMVHHASARVKGSFIVADILTYEPEGEFAAIFIMFSLLQLTSYAEFHDVMFRYAKHVQPNGYLVFGTVPADNYVKNGEDYDATGTYAVNYPVPFMGVPESNLVFSNEGLVRFVSSLGFRVVRNDLGIFKPDDKRCEPEHQQYLVAQRVGDGQVRRPQPDPTR</sequence>
<dbReference type="OrthoDB" id="540004at2759"/>
<dbReference type="PANTHER" id="PTHR43861">
    <property type="entry name" value="TRANS-ACONITATE 2-METHYLTRANSFERASE-RELATED"/>
    <property type="match status" value="1"/>
</dbReference>
<keyword evidence="1" id="KW-0489">Methyltransferase</keyword>
<dbReference type="InterPro" id="IPR041698">
    <property type="entry name" value="Methyltransf_25"/>
</dbReference>
<dbReference type="Pfam" id="PF13649">
    <property type="entry name" value="Methyltransf_25"/>
    <property type="match status" value="1"/>
</dbReference>
<dbReference type="Gene3D" id="3.40.50.150">
    <property type="entry name" value="Vaccinia Virus protein VP39"/>
    <property type="match status" value="1"/>
</dbReference>
<evidence type="ECO:0000256" key="1">
    <source>
        <dbReference type="ARBA" id="ARBA00022603"/>
    </source>
</evidence>
<evidence type="ECO:0000313" key="4">
    <source>
        <dbReference type="EMBL" id="KAF2487665.1"/>
    </source>
</evidence>